<name>J1L5E8_9EURY</name>
<dbReference type="Proteomes" id="UP000005095">
    <property type="component" value="Chromosome"/>
</dbReference>
<sequence>MMIESEGFERLKEYLGKNPDLEEVCTVLNSSDHDIREIFRRLEKTHEAEAVEILKRLKSVEMKKKD</sequence>
<accession>J1L5E8</accession>
<organism evidence="1 2">
    <name type="scientific">Methanofollis liminatans DSM 4140</name>
    <dbReference type="NCBI Taxonomy" id="28892"/>
    <lineage>
        <taxon>Archaea</taxon>
        <taxon>Methanobacteriati</taxon>
        <taxon>Methanobacteriota</taxon>
        <taxon>Stenosarchaea group</taxon>
        <taxon>Methanomicrobia</taxon>
        <taxon>Methanomicrobiales</taxon>
        <taxon>Methanomicrobiaceae</taxon>
        <taxon>Methanofollis</taxon>
    </lineage>
</organism>
<evidence type="ECO:0000313" key="1">
    <source>
        <dbReference type="EMBL" id="EJG08015.1"/>
    </source>
</evidence>
<dbReference type="AlphaFoldDB" id="J1L5E8"/>
<dbReference type="EMBL" id="CM001555">
    <property type="protein sequence ID" value="EJG08015.1"/>
    <property type="molecule type" value="Genomic_DNA"/>
</dbReference>
<evidence type="ECO:0000313" key="2">
    <source>
        <dbReference type="Proteomes" id="UP000005095"/>
    </source>
</evidence>
<proteinExistence type="predicted"/>
<keyword evidence="2" id="KW-1185">Reference proteome</keyword>
<dbReference type="HOGENOM" id="CLU_2820889_0_0_2"/>
<protein>
    <submittedName>
        <fullName evidence="1">Uncharacterized protein</fullName>
    </submittedName>
</protein>
<gene>
    <name evidence="1" type="ORF">Metli_2074</name>
</gene>
<reference evidence="1 2" key="1">
    <citation type="submission" date="2011-08" db="EMBL/GenBank/DDBJ databases">
        <title>The complete genome of Methanofollis liminatans DSM 4140.</title>
        <authorList>
            <consortium name="US DOE Joint Genome Institute (JGI-PGF)"/>
            <person name="Lucas S."/>
            <person name="Han J."/>
            <person name="Lapidus A."/>
            <person name="Bruce D."/>
            <person name="Goodwin L."/>
            <person name="Pitluck S."/>
            <person name="Peters L."/>
            <person name="Kyrpides N."/>
            <person name="Mavromatis K."/>
            <person name="Ivanova N."/>
            <person name="Mikhailova N."/>
            <person name="Lu M."/>
            <person name="Detter J.C."/>
            <person name="Tapia R."/>
            <person name="Han C."/>
            <person name="Land M."/>
            <person name="Hauser L."/>
            <person name="Markowitz V."/>
            <person name="Cheng J.-F."/>
            <person name="Hugenholtz P."/>
            <person name="Woyke T."/>
            <person name="Wu D."/>
            <person name="Spring S."/>
            <person name="Schuler E."/>
            <person name="Brambilla E."/>
            <person name="Klenk H.-P."/>
            <person name="Eisen J.A."/>
        </authorList>
    </citation>
    <scope>NUCLEOTIDE SEQUENCE [LARGE SCALE GENOMIC DNA]</scope>
    <source>
        <strain evidence="1 2">DSM 4140</strain>
    </source>
</reference>